<dbReference type="PROSITE" id="PS50853">
    <property type="entry name" value="FN3"/>
    <property type="match status" value="3"/>
</dbReference>
<dbReference type="SUPFAM" id="SSF49265">
    <property type="entry name" value="Fibronectin type III"/>
    <property type="match status" value="2"/>
</dbReference>
<dbReference type="Pfam" id="PF18962">
    <property type="entry name" value="Por_Secre_tail"/>
    <property type="match status" value="1"/>
</dbReference>
<gene>
    <name evidence="4" type="ORF">ERX46_07550</name>
</gene>
<dbReference type="GO" id="GO:0016020">
    <property type="term" value="C:membrane"/>
    <property type="evidence" value="ECO:0007669"/>
    <property type="project" value="InterPro"/>
</dbReference>
<dbReference type="Gene3D" id="2.60.40.10">
    <property type="entry name" value="Immunoglobulins"/>
    <property type="match status" value="3"/>
</dbReference>
<dbReference type="InterPro" id="IPR013320">
    <property type="entry name" value="ConA-like_dom_sf"/>
</dbReference>
<comment type="caution">
    <text evidence="4">The sequence shown here is derived from an EMBL/GenBank/DDBJ whole genome shotgun (WGS) entry which is preliminary data.</text>
</comment>
<dbReference type="GO" id="GO:0005975">
    <property type="term" value="P:carbohydrate metabolic process"/>
    <property type="evidence" value="ECO:0007669"/>
    <property type="project" value="UniProtKB-ARBA"/>
</dbReference>
<dbReference type="Pfam" id="PF00041">
    <property type="entry name" value="fn3"/>
    <property type="match status" value="1"/>
</dbReference>
<dbReference type="Gene3D" id="2.60.120.200">
    <property type="match status" value="3"/>
</dbReference>
<feature type="domain" description="Fibronectin type-III" evidence="3">
    <location>
        <begin position="140"/>
        <end position="237"/>
    </location>
</feature>
<feature type="domain" description="MAM" evidence="2">
    <location>
        <begin position="242"/>
        <end position="411"/>
    </location>
</feature>
<dbReference type="InterPro" id="IPR045474">
    <property type="entry name" value="GEVED"/>
</dbReference>
<dbReference type="InterPro" id="IPR026444">
    <property type="entry name" value="Secre_tail"/>
</dbReference>
<dbReference type="Pfam" id="PF13385">
    <property type="entry name" value="Laminin_G_3"/>
    <property type="match status" value="1"/>
</dbReference>
<dbReference type="Pfam" id="PF20009">
    <property type="entry name" value="GEVED"/>
    <property type="match status" value="1"/>
</dbReference>
<dbReference type="InterPro" id="IPR003961">
    <property type="entry name" value="FN3_dom"/>
</dbReference>
<dbReference type="EMBL" id="SETE01000003">
    <property type="protein sequence ID" value="RYM33814.1"/>
    <property type="molecule type" value="Genomic_DNA"/>
</dbReference>
<dbReference type="InterPro" id="IPR013783">
    <property type="entry name" value="Ig-like_fold"/>
</dbReference>
<proteinExistence type="predicted"/>
<evidence type="ECO:0000259" key="2">
    <source>
        <dbReference type="PROSITE" id="PS50060"/>
    </source>
</evidence>
<dbReference type="Proteomes" id="UP000293952">
    <property type="component" value="Unassembled WGS sequence"/>
</dbReference>
<feature type="domain" description="Fibronectin type-III" evidence="3">
    <location>
        <begin position="411"/>
        <end position="501"/>
    </location>
</feature>
<dbReference type="Pfam" id="PF00629">
    <property type="entry name" value="MAM"/>
    <property type="match status" value="1"/>
</dbReference>
<keyword evidence="5" id="KW-1185">Reference proteome</keyword>
<dbReference type="InterPro" id="IPR036116">
    <property type="entry name" value="FN3_sf"/>
</dbReference>
<sequence>MNQPTGTSYLFGDATASGFRCFGGGVAPANGLVVRGTGWTDLQITNVLGTTVPNIITVVYTASTGLSEAYVNGVSVNSLTQATNLSFTGNGFGVGTQGNSSSNGVDGAMDEFRLYNRALTAGEISSTYNQSLPLGLVCGVISNTTFTNVTSTGFDVTWDHGSGNDDYEIEYGPAGFTPGTGFSSSGLITGVSNTENITGLTANSVYHVIITENCNSGNDDYVLGPLSVMTLCGTEVAPWISDFENGGALPTCWEQGLSNGEDWKFDNTGGFNHIGTNGTLNGTTASGGYFAWVDDSSPNSIGTSLITPFVDVTGLNVPMLTFYLISDNEGYTNVNFSVDVWDGAAWNIGVFTSNSNTMNNSWEEIEVYLNNLTITGDIQARFVVDEINGTDFYDDIAIDDVSIFEAPTCLKPTGLLATNITGTSADLTWTENNGSSIWNLEWGVAGFTPGSAAGNLQNGVTNPYNITLTPNTDYEFYVQTDCGGGDISAWAGPYLFSNQYCDYTVTNGSPKFITSFITNGAIVDISNPASGPGTTSPGYSDFTTIVMDAYETQTIDFSIETSSTFSYGIVIYVDWNDDFIFDVSEQAYSSAGYTNTPAAGSFAIPLGATVGQHRMRVIADDLTANPLPCSGNSAEAEDYIINVITPPSCLPPLDLDTITVSTTTAELSWTELNSASSWIIEYGLNGYIQGNGTEVVANTNPFTVTGLNPSANYDFYVRSDCGAGDSSAWRGPLTFYTDCGIAVAPFYEGFNNAVQPQCWENLSSNTSTSVNNFWNFNDQGDYAAANNGRNAGEFTKVDGNSPYGDSVMLISPQIDISQLATPYLSFEWFSNNTNNPGDNVPLIIEVNDGTSWTLLDTLRGDSPDWEFVNYDLSAFIGNVIQVRFMVNKTLTTSFSYYNDILLDEFRVADCISLGGVDGSFDICRLDSNVNVNDNIIVKPNGGGEWSFPSQPAFLTQDSIFGVTYLPAGTYEVYYVERYVCYDTTTATINVFGPSSAGTDGADTVCKNEPIDLFAAIGGNVDFGGQWYDFTNSALPNSQPKAEPIPGNYNYFYVANNGVCPADSSIVTIKVLDSCDFLALGEELFTDISVYPNPATSQLNIVNPSNTAALRVEMFDMNGRTVLIENKALNNASEATLAIDHLEKGIYTLRVYNNDGQKTFKVVKQ</sequence>
<accession>A0A4Q4KN30</accession>
<dbReference type="CDD" id="cd00063">
    <property type="entry name" value="FN3"/>
    <property type="match status" value="3"/>
</dbReference>
<dbReference type="OrthoDB" id="9813840at2"/>
<evidence type="ECO:0000259" key="3">
    <source>
        <dbReference type="PROSITE" id="PS50853"/>
    </source>
</evidence>
<evidence type="ECO:0000256" key="1">
    <source>
        <dbReference type="ARBA" id="ARBA00022729"/>
    </source>
</evidence>
<evidence type="ECO:0000313" key="5">
    <source>
        <dbReference type="Proteomes" id="UP000293952"/>
    </source>
</evidence>
<name>A0A4Q4KN30_9FLAO</name>
<protein>
    <submittedName>
        <fullName evidence="4">T9SS type A sorting domain-containing protein</fullName>
    </submittedName>
</protein>
<reference evidence="4 5" key="1">
    <citation type="submission" date="2019-02" db="EMBL/GenBank/DDBJ databases">
        <title>Genome sequence of the sea-ice species Brumimicrobium glaciale.</title>
        <authorList>
            <person name="Bowman J.P."/>
        </authorList>
    </citation>
    <scope>NUCLEOTIDE SEQUENCE [LARGE SCALE GENOMIC DNA]</scope>
    <source>
        <strain evidence="4 5">IC156</strain>
    </source>
</reference>
<dbReference type="SUPFAM" id="SSF49899">
    <property type="entry name" value="Concanavalin A-like lectins/glucanases"/>
    <property type="match status" value="3"/>
</dbReference>
<dbReference type="SMART" id="SM00060">
    <property type="entry name" value="FN3"/>
    <property type="match status" value="3"/>
</dbReference>
<dbReference type="InterPro" id="IPR000998">
    <property type="entry name" value="MAM_dom"/>
</dbReference>
<dbReference type="NCBIfam" id="TIGR04183">
    <property type="entry name" value="Por_Secre_tail"/>
    <property type="match status" value="1"/>
</dbReference>
<dbReference type="GO" id="GO:0004553">
    <property type="term" value="F:hydrolase activity, hydrolyzing O-glycosyl compounds"/>
    <property type="evidence" value="ECO:0007669"/>
    <property type="project" value="UniProtKB-ARBA"/>
</dbReference>
<dbReference type="PROSITE" id="PS50060">
    <property type="entry name" value="MAM_2"/>
    <property type="match status" value="1"/>
</dbReference>
<keyword evidence="1" id="KW-0732">Signal</keyword>
<dbReference type="AlphaFoldDB" id="A0A4Q4KN30"/>
<organism evidence="4 5">
    <name type="scientific">Brumimicrobium glaciale</name>
    <dbReference type="NCBI Taxonomy" id="200475"/>
    <lineage>
        <taxon>Bacteria</taxon>
        <taxon>Pseudomonadati</taxon>
        <taxon>Bacteroidota</taxon>
        <taxon>Flavobacteriia</taxon>
        <taxon>Flavobacteriales</taxon>
        <taxon>Crocinitomicaceae</taxon>
        <taxon>Brumimicrobium</taxon>
    </lineage>
</organism>
<feature type="domain" description="Fibronectin type-III" evidence="3">
    <location>
        <begin position="651"/>
        <end position="740"/>
    </location>
</feature>
<evidence type="ECO:0000313" key="4">
    <source>
        <dbReference type="EMBL" id="RYM33814.1"/>
    </source>
</evidence>